<evidence type="ECO:0000313" key="1">
    <source>
        <dbReference type="EMBL" id="SKM10673.1"/>
    </source>
</evidence>
<name>A0A1T8SX99_9MYCO</name>
<dbReference type="EMBL" id="FVGW01000004">
    <property type="protein sequence ID" value="SKM10673.1"/>
    <property type="molecule type" value="Genomic_DNA"/>
</dbReference>
<protein>
    <recommendedName>
        <fullName evidence="3">Transposase</fullName>
    </recommendedName>
</protein>
<dbReference type="AlphaFoldDB" id="A0A1T8SX99"/>
<organism evidence="1 2">
    <name type="scientific">Mycobacteroides abscessus subsp. massiliense</name>
    <dbReference type="NCBI Taxonomy" id="1962118"/>
    <lineage>
        <taxon>Bacteria</taxon>
        <taxon>Bacillati</taxon>
        <taxon>Actinomycetota</taxon>
        <taxon>Actinomycetes</taxon>
        <taxon>Mycobacteriales</taxon>
        <taxon>Mycobacteriaceae</taxon>
        <taxon>Mycobacteroides</taxon>
        <taxon>Mycobacteroides abscessus</taxon>
    </lineage>
</organism>
<accession>A0A1T8SX99</accession>
<gene>
    <name evidence="1" type="ORF">SAMEA2259716_02658</name>
</gene>
<evidence type="ECO:0000313" key="2">
    <source>
        <dbReference type="Proteomes" id="UP000190074"/>
    </source>
</evidence>
<proteinExistence type="predicted"/>
<reference evidence="1 2" key="1">
    <citation type="submission" date="2016-11" db="EMBL/GenBank/DDBJ databases">
        <authorList>
            <consortium name="Pathogen Informatics"/>
        </authorList>
    </citation>
    <scope>NUCLEOTIDE SEQUENCE [LARGE SCALE GENOMIC DNA]</scope>
    <source>
        <strain evidence="1 2">911</strain>
    </source>
</reference>
<dbReference type="Proteomes" id="UP000190074">
    <property type="component" value="Unassembled WGS sequence"/>
</dbReference>
<evidence type="ECO:0008006" key="3">
    <source>
        <dbReference type="Google" id="ProtNLM"/>
    </source>
</evidence>
<sequence length="69" mass="7774">MSNMSLHDRCYGWREDSESLNNTLDRTLCGGRMPAHTASRQHGVMIGFALGRNAIAHYLHRCRQKTTAA</sequence>